<dbReference type="RefSeq" id="WP_014032630.1">
    <property type="nucleotide sequence ID" value="NC_015945.1"/>
</dbReference>
<keyword evidence="1" id="KW-0812">Transmembrane</keyword>
<evidence type="ECO:0000313" key="4">
    <source>
        <dbReference type="Proteomes" id="UP000008908"/>
    </source>
</evidence>
<dbReference type="HOGENOM" id="CLU_771394_0_0_10"/>
<feature type="transmembrane region" description="Helical" evidence="1">
    <location>
        <begin position="328"/>
        <end position="349"/>
    </location>
</feature>
<organism evidence="3 4">
    <name type="scientific">Allomuricauda ruestringensis (strain DSM 13258 / CIP 107369 / LMG 19739 / B1)</name>
    <name type="common">Muricauda ruestringensis</name>
    <dbReference type="NCBI Taxonomy" id="886377"/>
    <lineage>
        <taxon>Bacteria</taxon>
        <taxon>Pseudomonadati</taxon>
        <taxon>Bacteroidota</taxon>
        <taxon>Flavobacteriia</taxon>
        <taxon>Flavobacteriales</taxon>
        <taxon>Flavobacteriaceae</taxon>
        <taxon>Flagellimonas</taxon>
    </lineage>
</organism>
<dbReference type="AlphaFoldDB" id="G2PP97"/>
<dbReference type="InterPro" id="IPR025513">
    <property type="entry name" value="DUF4401"/>
</dbReference>
<feature type="transmembrane region" description="Helical" evidence="1">
    <location>
        <begin position="236"/>
        <end position="256"/>
    </location>
</feature>
<dbReference type="EMBL" id="CP002999">
    <property type="protein sequence ID" value="AEM70349.1"/>
    <property type="molecule type" value="Genomic_DNA"/>
</dbReference>
<feature type="transmembrane region" description="Helical" evidence="1">
    <location>
        <begin position="151"/>
        <end position="170"/>
    </location>
</feature>
<protein>
    <recommendedName>
        <fullName evidence="2">DUF4401 domain-containing protein</fullName>
    </recommendedName>
</protein>
<feature type="transmembrane region" description="Helical" evidence="1">
    <location>
        <begin position="43"/>
        <end position="67"/>
    </location>
</feature>
<dbReference type="Pfam" id="PF14351">
    <property type="entry name" value="DUF4401"/>
    <property type="match status" value="1"/>
</dbReference>
<keyword evidence="1" id="KW-1133">Transmembrane helix</keyword>
<dbReference type="STRING" id="886377.Murru_1307"/>
<feature type="domain" description="DUF4401" evidence="2">
    <location>
        <begin position="43"/>
        <end position="351"/>
    </location>
</feature>
<feature type="transmembrane region" description="Helical" evidence="1">
    <location>
        <begin position="73"/>
        <end position="90"/>
    </location>
</feature>
<dbReference type="KEGG" id="mrs:Murru_1307"/>
<dbReference type="eggNOG" id="ENOG502ZCHA">
    <property type="taxonomic scope" value="Bacteria"/>
</dbReference>
<feature type="transmembrane region" description="Helical" evidence="1">
    <location>
        <begin position="97"/>
        <end position="121"/>
    </location>
</feature>
<proteinExistence type="predicted"/>
<evidence type="ECO:0000259" key="2">
    <source>
        <dbReference type="Pfam" id="PF14351"/>
    </source>
</evidence>
<keyword evidence="1" id="KW-0472">Membrane</keyword>
<gene>
    <name evidence="3" type="ordered locus">Murru_1307</name>
</gene>
<feature type="transmembrane region" description="Helical" evidence="1">
    <location>
        <begin position="127"/>
        <end position="144"/>
    </location>
</feature>
<evidence type="ECO:0000313" key="3">
    <source>
        <dbReference type="EMBL" id="AEM70349.1"/>
    </source>
</evidence>
<reference evidence="3 4" key="2">
    <citation type="journal article" date="2012" name="Stand. Genomic Sci.">
        <title>Complete genome sequence of the facultatively anaerobic, appendaged bacterium Muricauda ruestringensis type strain (B1(T)).</title>
        <authorList>
            <person name="Huntemann M."/>
            <person name="Teshima H."/>
            <person name="Lapidus A."/>
            <person name="Nolan M."/>
            <person name="Lucas S."/>
            <person name="Hammon N."/>
            <person name="Deshpande S."/>
            <person name="Cheng J.F."/>
            <person name="Tapia R."/>
            <person name="Goodwin L.A."/>
            <person name="Pitluck S."/>
            <person name="Liolios K."/>
            <person name="Pagani I."/>
            <person name="Ivanova N."/>
            <person name="Mavromatis K."/>
            <person name="Mikhailova N."/>
            <person name="Pati A."/>
            <person name="Chen A."/>
            <person name="Palaniappan K."/>
            <person name="Land M."/>
            <person name="Hauser L."/>
            <person name="Pan C."/>
            <person name="Brambilla E.M."/>
            <person name="Rohde M."/>
            <person name="Spring S."/>
            <person name="Goker M."/>
            <person name="Detter J.C."/>
            <person name="Bristow J."/>
            <person name="Eisen J.A."/>
            <person name="Markowitz V."/>
            <person name="Hugenholtz P."/>
            <person name="Kyrpides N.C."/>
            <person name="Klenk H.P."/>
            <person name="Woyke T."/>
        </authorList>
    </citation>
    <scope>NUCLEOTIDE SEQUENCE [LARGE SCALE GENOMIC DNA]</scope>
    <source>
        <strain evidence="4">DSM 13258 / LMG 19739 / B1</strain>
    </source>
</reference>
<feature type="transmembrane region" description="Helical" evidence="1">
    <location>
        <begin position="205"/>
        <end position="224"/>
    </location>
</feature>
<evidence type="ECO:0000256" key="1">
    <source>
        <dbReference type="SAM" id="Phobius"/>
    </source>
</evidence>
<keyword evidence="4" id="KW-1185">Reference proteome</keyword>
<name>G2PP97_ALLRU</name>
<reference evidence="4" key="1">
    <citation type="submission" date="2011-08" db="EMBL/GenBank/DDBJ databases">
        <title>The complete genome of Muricauda ruestringensis DSM 13258.</title>
        <authorList>
            <person name="Lucas S."/>
            <person name="Han J."/>
            <person name="Lapidus A."/>
            <person name="Bruce D."/>
            <person name="Goodwin L."/>
            <person name="Pitluck S."/>
            <person name="Peters L."/>
            <person name="Kyrpides N."/>
            <person name="Mavromatis K."/>
            <person name="Ivanova N."/>
            <person name="Ovchinnikova G."/>
            <person name="Teshima H."/>
            <person name="Detter J.C."/>
            <person name="Tapia R."/>
            <person name="Han C."/>
            <person name="Land M."/>
            <person name="Hauser L."/>
            <person name="Markowitz V."/>
            <person name="Cheng J.-F."/>
            <person name="Hugenholtz P."/>
            <person name="Woyke T."/>
            <person name="Wu D."/>
            <person name="Spring S."/>
            <person name="Schroeder M."/>
            <person name="Brambilla E."/>
            <person name="Klenk H.-P."/>
            <person name="Eisen J.A."/>
        </authorList>
    </citation>
    <scope>NUCLEOTIDE SEQUENCE [LARGE SCALE GENOMIC DNA]</scope>
    <source>
        <strain evidence="4">DSM 13258 / LMG 19739 / B1</strain>
    </source>
</reference>
<feature type="transmembrane region" description="Helical" evidence="1">
    <location>
        <begin position="268"/>
        <end position="298"/>
    </location>
</feature>
<feature type="transmembrane region" description="Helical" evidence="1">
    <location>
        <begin position="305"/>
        <end position="322"/>
    </location>
</feature>
<sequence>MDRIENIKKLLNTVRSSEGSGFTYDEGKILANYHNKKGEKSSLAIKILSALGGILASSAFIVVLFLLDVLDSEWSSIILGIVLIGTAIGINKKYETLIIDTFSVSIYVLGLILFILGMAMHHNVQEGHIAFLIVLIALSSLFFTQNYVISFISVLAIGASFLFLIISYHIPDAIHGYVLFYATALSYCFLNEASFLTAHPKLAKLYGPLRIGLIFSLLFGLVVIGKNGLVPISKNLIWMSSVASFFFILYLASHVLRTLQVRSTKNKWAAYVLCFLTLLPTLFAPAISGALLIVLLSFLVNHKTGLGVGIVALVYFVSQYYYDLNLSLLTKSIVLFSSGVVFLVFYLFFTKKTKTHEKV</sequence>
<dbReference type="OrthoDB" id="674818at2"/>
<accession>G2PP97</accession>
<dbReference type="Proteomes" id="UP000008908">
    <property type="component" value="Chromosome"/>
</dbReference>